<accession>A0ABR2X025</accession>
<name>A0ABR2X025_9FUNG</name>
<gene>
    <name evidence="2" type="ORF">K7432_003333</name>
</gene>
<protein>
    <submittedName>
        <fullName evidence="2">Uncharacterized protein</fullName>
    </submittedName>
</protein>
<organism evidence="2 3">
    <name type="scientific">Basidiobolus ranarum</name>
    <dbReference type="NCBI Taxonomy" id="34480"/>
    <lineage>
        <taxon>Eukaryota</taxon>
        <taxon>Fungi</taxon>
        <taxon>Fungi incertae sedis</taxon>
        <taxon>Zoopagomycota</taxon>
        <taxon>Entomophthoromycotina</taxon>
        <taxon>Basidiobolomycetes</taxon>
        <taxon>Basidiobolales</taxon>
        <taxon>Basidiobolaceae</taxon>
        <taxon>Basidiobolus</taxon>
    </lineage>
</organism>
<evidence type="ECO:0000313" key="2">
    <source>
        <dbReference type="EMBL" id="KAK9767104.1"/>
    </source>
</evidence>
<proteinExistence type="predicted"/>
<comment type="caution">
    <text evidence="2">The sequence shown here is derived from an EMBL/GenBank/DDBJ whole genome shotgun (WGS) entry which is preliminary data.</text>
</comment>
<evidence type="ECO:0000313" key="3">
    <source>
        <dbReference type="Proteomes" id="UP001479436"/>
    </source>
</evidence>
<feature type="compositionally biased region" description="Polar residues" evidence="1">
    <location>
        <begin position="10"/>
        <end position="33"/>
    </location>
</feature>
<feature type="region of interest" description="Disordered" evidence="1">
    <location>
        <begin position="1"/>
        <end position="33"/>
    </location>
</feature>
<keyword evidence="3" id="KW-1185">Reference proteome</keyword>
<dbReference type="EMBL" id="JASJQH010000101">
    <property type="protein sequence ID" value="KAK9767104.1"/>
    <property type="molecule type" value="Genomic_DNA"/>
</dbReference>
<dbReference type="Proteomes" id="UP001479436">
    <property type="component" value="Unassembled WGS sequence"/>
</dbReference>
<reference evidence="2 3" key="1">
    <citation type="submission" date="2023-04" db="EMBL/GenBank/DDBJ databases">
        <title>Genome of Basidiobolus ranarum AG-B5.</title>
        <authorList>
            <person name="Stajich J.E."/>
            <person name="Carter-House D."/>
            <person name="Gryganskyi A."/>
        </authorList>
    </citation>
    <scope>NUCLEOTIDE SEQUENCE [LARGE SCALE GENOMIC DNA]</scope>
    <source>
        <strain evidence="2 3">AG-B5</strain>
    </source>
</reference>
<evidence type="ECO:0000256" key="1">
    <source>
        <dbReference type="SAM" id="MobiDB-lite"/>
    </source>
</evidence>
<sequence length="513" mass="58425">MDFKEEIIPATSNSDNTTTSKLPSNASTLTPNEIDSIESSFTFSCAKTGSYSQQSDLSINCAGETSNKPKKEAPRVLKVSLHPHKSAEQHFRRELEKLLSQSSKIQSYIHTTSWNQNAPERDPWAHDILDDIDNIGVSTKSRLDNLKFILFKYRELESLPLCSDVLNELAIPFYTFPLNVGECMKALDIYEFIRINFLACGAQNYYSQIIWCCQQLIVPHPILRFRVVSLFEKVYNSILTSALHPIPSNIIYIMIINCVKLLVSIKTATIIVSNQIDKEQDRFIPDKIQEFFKRLYSGRTVTGAQLKPDAIKEEGYVKSYESEVFTRYLLIDGLVRCLRLEEAPLRSISLDFLAEFMTPKLEITSYYEQILSRLVRIASGVLQSSNTLDINNQELALATPYKMIILLNTSLPQSYENLSSATVDYIAQAFINGFLFKESVSPHPVYRRGSTTSSPTYDEDKGLKATKNNAIQFADMERCIKDRLICIWNSGHKASIFKPFQKMVWINIYIPSL</sequence>